<evidence type="ECO:0000313" key="1">
    <source>
        <dbReference type="EMBL" id="MBC5617494.1"/>
    </source>
</evidence>
<name>A0ABR7CPH2_9BACT</name>
<dbReference type="Proteomes" id="UP000636891">
    <property type="component" value="Unassembled WGS sequence"/>
</dbReference>
<gene>
    <name evidence="1" type="ORF">H8S08_10765</name>
</gene>
<dbReference type="RefSeq" id="WP_101570636.1">
    <property type="nucleotide sequence ID" value="NZ_JACOOK010000006.1"/>
</dbReference>
<reference evidence="1 2" key="1">
    <citation type="submission" date="2020-08" db="EMBL/GenBank/DDBJ databases">
        <title>Genome public.</title>
        <authorList>
            <person name="Liu C."/>
            <person name="Sun Q."/>
        </authorList>
    </citation>
    <scope>NUCLEOTIDE SEQUENCE [LARGE SCALE GENOMIC DNA]</scope>
    <source>
        <strain evidence="1 2">New-7</strain>
    </source>
</reference>
<sequence>MQGIITAIIIAAAFVYTLFSIYRWNKRKGCGCGCSDKRSGECDLCDGCSECSKRDRKEGRR</sequence>
<dbReference type="EMBL" id="JACOOK010000006">
    <property type="protein sequence ID" value="MBC5617494.1"/>
    <property type="molecule type" value="Genomic_DNA"/>
</dbReference>
<proteinExistence type="predicted"/>
<organism evidence="1 2">
    <name type="scientific">Alistipes hominis</name>
    <dbReference type="NCBI Taxonomy" id="2763015"/>
    <lineage>
        <taxon>Bacteria</taxon>
        <taxon>Pseudomonadati</taxon>
        <taxon>Bacteroidota</taxon>
        <taxon>Bacteroidia</taxon>
        <taxon>Bacteroidales</taxon>
        <taxon>Rikenellaceae</taxon>
        <taxon>Alistipes</taxon>
    </lineage>
</organism>
<protein>
    <submittedName>
        <fullName evidence="1">FeoB-associated Cys-rich membrane protein</fullName>
    </submittedName>
</protein>
<keyword evidence="2" id="KW-1185">Reference proteome</keyword>
<evidence type="ECO:0000313" key="2">
    <source>
        <dbReference type="Proteomes" id="UP000636891"/>
    </source>
</evidence>
<comment type="caution">
    <text evidence="1">The sequence shown here is derived from an EMBL/GenBank/DDBJ whole genome shotgun (WGS) entry which is preliminary data.</text>
</comment>
<accession>A0ABR7CPH2</accession>